<keyword evidence="4" id="KW-1185">Reference proteome</keyword>
<protein>
    <submittedName>
        <fullName evidence="3">Phage terminase large subunit</fullName>
    </submittedName>
</protein>
<dbReference type="Pfam" id="PF17289">
    <property type="entry name" value="Terminase_6C"/>
    <property type="match status" value="1"/>
</dbReference>
<accession>A0ABU3Q3D8</accession>
<name>A0ABU3Q3D8_9SPHN</name>
<dbReference type="InterPro" id="IPR027417">
    <property type="entry name" value="P-loop_NTPase"/>
</dbReference>
<keyword evidence="1" id="KW-1188">Viral release from host cell</keyword>
<dbReference type="Proteomes" id="UP001259572">
    <property type="component" value="Unassembled WGS sequence"/>
</dbReference>
<dbReference type="InterPro" id="IPR035421">
    <property type="entry name" value="Terminase_6C"/>
</dbReference>
<evidence type="ECO:0000313" key="4">
    <source>
        <dbReference type="Proteomes" id="UP001259572"/>
    </source>
</evidence>
<sequence>MTIMISDRRELEAILRNDLAAFTEKVFYHLNPGRAFTPGQYLQAMAYHARIVALERQVDRLVINLPPRSLKSTMMSVALPAFLLGRDPRLRIVVASYSQELSNFFARQTRSVLEADWYKTLFPSTRLNPRRTVEHDFQTTKNGGRFATSTGGTLTGRGGDIIIIDDPLKADDAYSDVRRQAMLEWTRTTLFSRLDDKRSGVIINVQQRLHEEDLSGHLLKSNEWLHLNLPAIAEENQRVVIGPNRFWWRQAGEPLHPLREPVEVLHSLKRDIGTAIFSAQYQQAPTPADGDVLKLSWFKRYDEAPVDGQVIMSLDTASKPGEHNDFSVCTTWQVANGRYYLRHVWRSKVDYPTLKRNVIALADSFRPDVLLIEDKVSGTGLIQDLREEAQALPVIPYLPQGDKETRMRLRAAAIEAQLVYLPRDAFWLDAFEMEVRQFPGGKHDDQIDSMSQMLDYSLTRQSGQLFIGSYSTYRRR</sequence>
<reference evidence="3 4" key="1">
    <citation type="submission" date="2023-05" db="EMBL/GenBank/DDBJ databases">
        <authorList>
            <person name="Guo Y."/>
        </authorList>
    </citation>
    <scope>NUCLEOTIDE SEQUENCE [LARGE SCALE GENOMIC DNA]</scope>
    <source>
        <strain evidence="3 4">GR2756</strain>
    </source>
</reference>
<dbReference type="Gene3D" id="3.40.50.300">
    <property type="entry name" value="P-loop containing nucleotide triphosphate hydrolases"/>
    <property type="match status" value="1"/>
</dbReference>
<gene>
    <name evidence="3" type="primary">terL</name>
    <name evidence="3" type="ORF">RQX22_03055</name>
</gene>
<evidence type="ECO:0000313" key="3">
    <source>
        <dbReference type="EMBL" id="MDT9597924.1"/>
    </source>
</evidence>
<proteinExistence type="predicted"/>
<organism evidence="3 4">
    <name type="scientific">Sphingosinicella rhizophila</name>
    <dbReference type="NCBI Taxonomy" id="3050082"/>
    <lineage>
        <taxon>Bacteria</taxon>
        <taxon>Pseudomonadati</taxon>
        <taxon>Pseudomonadota</taxon>
        <taxon>Alphaproteobacteria</taxon>
        <taxon>Sphingomonadales</taxon>
        <taxon>Sphingosinicellaceae</taxon>
        <taxon>Sphingosinicella</taxon>
    </lineage>
</organism>
<dbReference type="NCBIfam" id="TIGR01630">
    <property type="entry name" value="psiM2_ORF9"/>
    <property type="match status" value="1"/>
</dbReference>
<evidence type="ECO:0000259" key="2">
    <source>
        <dbReference type="Pfam" id="PF17289"/>
    </source>
</evidence>
<feature type="domain" description="Terminase large subunit gp17-like C-terminal" evidence="2">
    <location>
        <begin position="313"/>
        <end position="454"/>
    </location>
</feature>
<comment type="caution">
    <text evidence="3">The sequence shown here is derived from an EMBL/GenBank/DDBJ whole genome shotgun (WGS) entry which is preliminary data.</text>
</comment>
<dbReference type="EMBL" id="JAVUPU010000001">
    <property type="protein sequence ID" value="MDT9597924.1"/>
    <property type="molecule type" value="Genomic_DNA"/>
</dbReference>
<dbReference type="Pfam" id="PF03237">
    <property type="entry name" value="Terminase_6N"/>
    <property type="match status" value="1"/>
</dbReference>
<dbReference type="InterPro" id="IPR006517">
    <property type="entry name" value="Phage_terminase_lsu-like_C"/>
</dbReference>
<dbReference type="RefSeq" id="WP_315723483.1">
    <property type="nucleotide sequence ID" value="NZ_JAVUPU010000001.1"/>
</dbReference>
<dbReference type="Gene3D" id="3.30.420.240">
    <property type="match status" value="1"/>
</dbReference>
<evidence type="ECO:0000256" key="1">
    <source>
        <dbReference type="ARBA" id="ARBA00022612"/>
    </source>
</evidence>